<dbReference type="Proteomes" id="UP000003751">
    <property type="component" value="Unassembled WGS sequence"/>
</dbReference>
<organism evidence="1 3">
    <name type="scientific">Haladaptatus paucihalophilus DX253</name>
    <dbReference type="NCBI Taxonomy" id="797209"/>
    <lineage>
        <taxon>Archaea</taxon>
        <taxon>Methanobacteriati</taxon>
        <taxon>Methanobacteriota</taxon>
        <taxon>Stenosarchaea group</taxon>
        <taxon>Halobacteria</taxon>
        <taxon>Halobacteriales</taxon>
        <taxon>Haladaptataceae</taxon>
        <taxon>Haladaptatus</taxon>
    </lineage>
</organism>
<reference evidence="2" key="3">
    <citation type="submission" date="2016-11" db="EMBL/GenBank/DDBJ databases">
        <authorList>
            <person name="Jaros S."/>
            <person name="Januszkiewicz K."/>
            <person name="Wedrychowicz H."/>
        </authorList>
    </citation>
    <scope>NUCLEOTIDE SEQUENCE [LARGE SCALE GENOMIC DNA]</scope>
    <source>
        <strain evidence="2">DX253</strain>
    </source>
</reference>
<evidence type="ECO:0000313" key="4">
    <source>
        <dbReference type="Proteomes" id="UP000184203"/>
    </source>
</evidence>
<evidence type="ECO:0000313" key="1">
    <source>
        <dbReference type="EMBL" id="EFW92684.1"/>
    </source>
</evidence>
<dbReference type="EMBL" id="AEMG01000006">
    <property type="protein sequence ID" value="EFW92684.1"/>
    <property type="molecule type" value="Genomic_DNA"/>
</dbReference>
<dbReference type="STRING" id="797209.GCA_000376445_00167"/>
<sequence>MSAGRACERIETGLELVVEQTGAIRDVKEV</sequence>
<reference evidence="4" key="2">
    <citation type="submission" date="2016-11" db="EMBL/GenBank/DDBJ databases">
        <authorList>
            <person name="Varghese N."/>
            <person name="Submissions S."/>
        </authorList>
    </citation>
    <scope>NUCLEOTIDE SEQUENCE [LARGE SCALE GENOMIC DNA]</scope>
    <source>
        <strain evidence="4">DX253</strain>
    </source>
</reference>
<evidence type="ECO:0000313" key="3">
    <source>
        <dbReference type="Proteomes" id="UP000003751"/>
    </source>
</evidence>
<dbReference type="EMBL" id="FRAN01000001">
    <property type="protein sequence ID" value="SHK15821.1"/>
    <property type="molecule type" value="Genomic_DNA"/>
</dbReference>
<dbReference type="Proteomes" id="UP000184203">
    <property type="component" value="Unassembled WGS sequence"/>
</dbReference>
<keyword evidence="4" id="KW-1185">Reference proteome</keyword>
<reference evidence="1 3" key="1">
    <citation type="journal article" date="2014" name="ISME J.">
        <title>Trehalose/2-sulfotrehalose biosynthesis and glycine-betaine uptake are widely spread mechanisms for osmoadaptation in the Halobacteriales.</title>
        <authorList>
            <person name="Youssef N.H."/>
            <person name="Savage-Ashlock K.N."/>
            <person name="McCully A.L."/>
            <person name="Luedtke B."/>
            <person name="Shaw E.I."/>
            <person name="Hoff W.D."/>
            <person name="Elshahed M.S."/>
        </authorList>
    </citation>
    <scope>NUCLEOTIDE SEQUENCE [LARGE SCALE GENOMIC DNA]</scope>
    <source>
        <strain evidence="1 3">DX253</strain>
    </source>
</reference>
<dbReference type="AlphaFoldDB" id="E7QRR5"/>
<evidence type="ECO:0000313" key="2">
    <source>
        <dbReference type="EMBL" id="SHK15821.1"/>
    </source>
</evidence>
<accession>E7QRR5</accession>
<protein>
    <submittedName>
        <fullName evidence="1">Uncharacterized protein</fullName>
    </submittedName>
</protein>
<proteinExistence type="predicted"/>
<name>E7QRR5_HALPU</name>
<gene>
    <name evidence="2" type="ORF">SAMN05444342_0773</name>
    <name evidence="1" type="ORF">ZOD2009_07439</name>
</gene>